<reference evidence="1 2" key="1">
    <citation type="submission" date="2023-03" db="EMBL/GenBank/DDBJ databases">
        <title>High recombination rates correlate with genetic variation in Cardiocondyla obscurior ants.</title>
        <authorList>
            <person name="Errbii M."/>
        </authorList>
    </citation>
    <scope>NUCLEOTIDE SEQUENCE [LARGE SCALE GENOMIC DNA]</scope>
    <source>
        <strain evidence="1">Alpha-2009</strain>
        <tissue evidence="1">Whole body</tissue>
    </source>
</reference>
<evidence type="ECO:0000313" key="2">
    <source>
        <dbReference type="Proteomes" id="UP001430953"/>
    </source>
</evidence>
<accession>A0AAW2G6P8</accession>
<proteinExistence type="predicted"/>
<gene>
    <name evidence="1" type="ORF">PUN28_007140</name>
</gene>
<protein>
    <submittedName>
        <fullName evidence="1">Uncharacterized protein</fullName>
    </submittedName>
</protein>
<dbReference type="AlphaFoldDB" id="A0AAW2G6P8"/>
<dbReference type="EMBL" id="JADYXP020000006">
    <property type="protein sequence ID" value="KAL0122182.1"/>
    <property type="molecule type" value="Genomic_DNA"/>
</dbReference>
<name>A0AAW2G6P8_9HYME</name>
<evidence type="ECO:0000313" key="1">
    <source>
        <dbReference type="EMBL" id="KAL0122182.1"/>
    </source>
</evidence>
<keyword evidence="2" id="KW-1185">Reference proteome</keyword>
<dbReference type="Proteomes" id="UP001430953">
    <property type="component" value="Unassembled WGS sequence"/>
</dbReference>
<comment type="caution">
    <text evidence="1">The sequence shown here is derived from an EMBL/GenBank/DDBJ whole genome shotgun (WGS) entry which is preliminary data.</text>
</comment>
<sequence>MLRRQTLRVIYRTVYIIEEAVVRRNIYIRSGMHVLSRFVNVFWIEKEEKEKEMSNRWQDIIFPKKIGIKHRIATNTNFEKSIYTETTIQL</sequence>
<organism evidence="1 2">
    <name type="scientific">Cardiocondyla obscurior</name>
    <dbReference type="NCBI Taxonomy" id="286306"/>
    <lineage>
        <taxon>Eukaryota</taxon>
        <taxon>Metazoa</taxon>
        <taxon>Ecdysozoa</taxon>
        <taxon>Arthropoda</taxon>
        <taxon>Hexapoda</taxon>
        <taxon>Insecta</taxon>
        <taxon>Pterygota</taxon>
        <taxon>Neoptera</taxon>
        <taxon>Endopterygota</taxon>
        <taxon>Hymenoptera</taxon>
        <taxon>Apocrita</taxon>
        <taxon>Aculeata</taxon>
        <taxon>Formicoidea</taxon>
        <taxon>Formicidae</taxon>
        <taxon>Myrmicinae</taxon>
        <taxon>Cardiocondyla</taxon>
    </lineage>
</organism>